<dbReference type="Proteomes" id="UP000029864">
    <property type="component" value="Unassembled WGS sequence"/>
</dbReference>
<dbReference type="OrthoDB" id="5050261at2"/>
<proteinExistence type="predicted"/>
<dbReference type="RefSeq" id="WP_035840004.1">
    <property type="nucleotide sequence ID" value="NZ_JACHBQ010000001.1"/>
</dbReference>
<keyword evidence="3" id="KW-1185">Reference proteome</keyword>
<sequence>MDIETLAVNEISTLVAMCPHLIQQITTNDKTPFTDGHIEIFSGLERSKDEWVGRVSVQVKGRTTPAKGRFKKSYPISRTDLLAYQSDSGVLYFVVSIDRDTGQRHPYYALLSPFRIEKILSDAAPTTNQISVPLKDFPANQDEIERLLHFAHKTKEQRPSAGNVSSLFPQMKSLTVYSAQTLNLDSPISLVPGETEITVVLTTAEGLSLHLDGELRLFPPAYAPRIVNLRIECGEVIFDQVTVQSIDDETVEMKLADGLSLRFRKASGAQSMQANFTLMDLLPERIKTLSFFVALLDRHPLVIDGGSITSEQVFGDDPELHRHLGYLRKLADLFRVLGVDTQLVNLSDIDQKQHRELQLLHSSLANHKPFFADNAEPGWVLQQVGRWQLMLLVVRGSEPGSWRYVDPFAPGSRHEFRAGQKRTDNSSEFVPSTIYEIVENEDLKSTLNLWLDQITEAYDVIADLPDTATMATLQVLSLISAADASDSRRGAFLDAASALTEWLIAGAGEEPHYLVNRWQILKRRGDLNSAHRGEIRGLKRSMSRSDLELAGQIEVACAFLLDDREEANYCLELLEPEERDQLKTWPIWALREPAAETAFSTTQVTVGTVASPAAGE</sequence>
<dbReference type="EMBL" id="JACHBQ010000001">
    <property type="protein sequence ID" value="MBB5643554.1"/>
    <property type="molecule type" value="Genomic_DNA"/>
</dbReference>
<protein>
    <recommendedName>
        <fullName evidence="5">DUF4365 domain-containing protein</fullName>
    </recommendedName>
</protein>
<evidence type="ECO:0000313" key="4">
    <source>
        <dbReference type="Proteomes" id="UP000561726"/>
    </source>
</evidence>
<reference evidence="2 4" key="2">
    <citation type="submission" date="2020-08" db="EMBL/GenBank/DDBJ databases">
        <title>Sequencing the genomes of 1000 actinobacteria strains.</title>
        <authorList>
            <person name="Klenk H.-P."/>
        </authorList>
    </citation>
    <scope>NUCLEOTIDE SEQUENCE [LARGE SCALE GENOMIC DNA]</scope>
    <source>
        <strain evidence="2 4">DSM 21065</strain>
    </source>
</reference>
<comment type="caution">
    <text evidence="1">The sequence shown here is derived from an EMBL/GenBank/DDBJ whole genome shotgun (WGS) entry which is preliminary data.</text>
</comment>
<organism evidence="1 3">
    <name type="scientific">Cryobacterium roopkundense</name>
    <dbReference type="NCBI Taxonomy" id="1001240"/>
    <lineage>
        <taxon>Bacteria</taxon>
        <taxon>Bacillati</taxon>
        <taxon>Actinomycetota</taxon>
        <taxon>Actinomycetes</taxon>
        <taxon>Micrococcales</taxon>
        <taxon>Microbacteriaceae</taxon>
        <taxon>Cryobacterium</taxon>
    </lineage>
</organism>
<evidence type="ECO:0000313" key="3">
    <source>
        <dbReference type="Proteomes" id="UP000029864"/>
    </source>
</evidence>
<evidence type="ECO:0008006" key="5">
    <source>
        <dbReference type="Google" id="ProtNLM"/>
    </source>
</evidence>
<gene>
    <name evidence="2" type="ORF">BJ997_004102</name>
    <name evidence="1" type="ORF">GY21_19495</name>
</gene>
<evidence type="ECO:0000313" key="1">
    <source>
        <dbReference type="EMBL" id="KGJ71839.1"/>
    </source>
</evidence>
<dbReference type="Proteomes" id="UP000561726">
    <property type="component" value="Unassembled WGS sequence"/>
</dbReference>
<evidence type="ECO:0000313" key="2">
    <source>
        <dbReference type="EMBL" id="MBB5643554.1"/>
    </source>
</evidence>
<dbReference type="EMBL" id="JPXF01000125">
    <property type="protein sequence ID" value="KGJ71839.1"/>
    <property type="molecule type" value="Genomic_DNA"/>
</dbReference>
<accession>A0A099J079</accession>
<dbReference type="AlphaFoldDB" id="A0A099J079"/>
<dbReference type="eggNOG" id="ENOG502ZPYH">
    <property type="taxonomic scope" value="Bacteria"/>
</dbReference>
<reference evidence="1 3" key="1">
    <citation type="submission" date="2014-08" db="EMBL/GenBank/DDBJ databases">
        <authorList>
            <person name="Sisinthy S."/>
        </authorList>
    </citation>
    <scope>NUCLEOTIDE SEQUENCE [LARGE SCALE GENOMIC DNA]</scope>
    <source>
        <strain evidence="1 3">RuG17</strain>
    </source>
</reference>
<name>A0A099J079_9MICO</name>